<dbReference type="InterPro" id="IPR002515">
    <property type="entry name" value="Znf_C2H2C"/>
</dbReference>
<dbReference type="PROSITE" id="PS51802">
    <property type="entry name" value="ZF_CCHHC"/>
    <property type="match status" value="4"/>
</dbReference>
<evidence type="ECO:0000256" key="6">
    <source>
        <dbReference type="ARBA" id="ARBA00022833"/>
    </source>
</evidence>
<keyword evidence="9" id="KW-0539">Nucleus</keyword>
<keyword evidence="10" id="KW-0175">Coiled coil</keyword>
<evidence type="ECO:0000313" key="12">
    <source>
        <dbReference type="Proteomes" id="UP000694941"/>
    </source>
</evidence>
<keyword evidence="8" id="KW-0804">Transcription</keyword>
<feature type="coiled-coil region" evidence="10">
    <location>
        <begin position="75"/>
        <end position="102"/>
    </location>
</feature>
<gene>
    <name evidence="13" type="primary">LOC111086625</name>
</gene>
<sequence length="1216" mass="134615">MKASINDNLKQGGKPELIEKTKLENITEQRNGQFKFVGDGQYRHDCKEKVVKGDCSYIEGNNQRSEDDSRKFSDTDEFTRRIEEAEAALKSLSGNLDELQEDEADEKPMFENLFEKKEETEIPKSLHKGSSWKEVLSLSVSSNSCCSNERSPSQSPVTNIQEPSDREADSLFKITNAYQLSSNGDFIQTPTFQALEDPDISLQKPSTKNGKQDVFDVENLLQIEQECACMQSYIGESLLREEDIGDLLLREHDIHCKSEESNVFEKLRNESRYFKESQIPGSLNISTKCSTEMSNSNVDSNVSDFQICEDSSVNLTFCTNKQLDRGITAFSDDSNEPNSSHCSSPDKQNVARTALEQEHITLNNTQCSQKYSFLEDNTQNKLNKEGNFECQLPPIPDDDNPLVIDEGDSQFSEAESTCTSTIDSIASPLTQTNIIPSSPPGVGNLTVSNYDPMPPERHPRGVKGATQGLSGVGHAVGPLLHHNSLSNCSRREIIVSEDSKAISKADSIVKCPTPGCTGRGHVNSSRASHRSISGCPIAAEERLAYKGKRSLMMKTQLKRDGELTCNSYNQTVCYSKDPEVKYDFYETGSSAYTAKELEMYGKQHSNLGFYNRQGWLRPNYFDVEKTEGSVKQETGLKSPCQFEQIVQRAINLSVRDPIPAMNLSQSSQSLHQLDLQSSAQTSRRTSFANNFSRPCYQQAPEQTEPVDFSRRTDAEPNVMTTGLSLSNPPSSQTFSSANHCHSNNLSVMSTPCSASENYSPLSLSKSPSAITEYSRFSYMSNNVRETQCSSENQLSMSCEGLASKYTFTTGTPERVRTGDVLDDCRNIPSRLPNYLSSYDGPTSDVTMETWNSAPLISPEALSMHPTNQSHYNSPSLSSFYSSSPVAFSARSLPTSPASRFDTLSSGTLYSNPAGTSSRSLPTSPNPSTERSICGNNQHKDRQRALEPYLLDHKLGPPPHKIAKTVPPRRREGKELIQCPTPGCQGVGHISGKYTTHRSLSGCPHADKAQLQNQHHDLRCPTPGCDGSGHVTGNYSSHRSLSGCPRTNRHKISVLREEKPNGDLTRVTGCPIGSKTKVRYHHEPIQTSGRVIKPEGSSCPTPGCDGSGHVTGTFLTHRSLSGCPRAVHREKRPRLSLGHQMSPPTGSAFYEMEASTEVGLQLEDKFQPELEETLNNRELHQYRAKIESEMSSYRSDVEQKVRVAEMVRSPVSPSKLR</sequence>
<dbReference type="GeneID" id="111086625"/>
<accession>A0ABM1SQN6</accession>
<dbReference type="SUPFAM" id="SSF103637">
    <property type="entry name" value="CCHHC domain"/>
    <property type="match status" value="4"/>
</dbReference>
<dbReference type="InterPro" id="IPR036060">
    <property type="entry name" value="Znf_C2H2C_sf"/>
</dbReference>
<evidence type="ECO:0000256" key="11">
    <source>
        <dbReference type="SAM" id="MobiDB-lite"/>
    </source>
</evidence>
<comment type="subcellular location">
    <subcellularLocation>
        <location evidence="1">Nucleus</location>
    </subcellularLocation>
</comment>
<dbReference type="Pfam" id="PF01530">
    <property type="entry name" value="zf-C2HC"/>
    <property type="match status" value="4"/>
</dbReference>
<evidence type="ECO:0000256" key="5">
    <source>
        <dbReference type="ARBA" id="ARBA00022771"/>
    </source>
</evidence>
<dbReference type="Proteomes" id="UP000694941">
    <property type="component" value="Unplaced"/>
</dbReference>
<evidence type="ECO:0000256" key="2">
    <source>
        <dbReference type="ARBA" id="ARBA00010194"/>
    </source>
</evidence>
<dbReference type="Gene3D" id="4.10.320.30">
    <property type="match status" value="4"/>
</dbReference>
<feature type="region of interest" description="Disordered" evidence="11">
    <location>
        <begin position="1"/>
        <end position="20"/>
    </location>
</feature>
<evidence type="ECO:0000256" key="8">
    <source>
        <dbReference type="ARBA" id="ARBA00023163"/>
    </source>
</evidence>
<evidence type="ECO:0000313" key="13">
    <source>
        <dbReference type="RefSeq" id="XP_022245942.1"/>
    </source>
</evidence>
<keyword evidence="12" id="KW-1185">Reference proteome</keyword>
<dbReference type="RefSeq" id="XP_022245942.1">
    <property type="nucleotide sequence ID" value="XM_022390234.1"/>
</dbReference>
<dbReference type="PANTHER" id="PTHR10816">
    <property type="entry name" value="MYELIN TRANSCRIPTION FACTOR 1-RELATED"/>
    <property type="match status" value="1"/>
</dbReference>
<evidence type="ECO:0000256" key="10">
    <source>
        <dbReference type="SAM" id="Coils"/>
    </source>
</evidence>
<name>A0ABM1SQN6_LIMPO</name>
<keyword evidence="7" id="KW-0805">Transcription regulation</keyword>
<dbReference type="PANTHER" id="PTHR10816:SF15">
    <property type="entry name" value="MYELIN TRANSCRIPTION FACTOR 1-LIKE PROTEIN"/>
    <property type="match status" value="1"/>
</dbReference>
<feature type="compositionally biased region" description="Polar residues" evidence="11">
    <location>
        <begin position="908"/>
        <end position="936"/>
    </location>
</feature>
<keyword evidence="3" id="KW-0479">Metal-binding</keyword>
<proteinExistence type="inferred from homology"/>
<evidence type="ECO:0000256" key="9">
    <source>
        <dbReference type="ARBA" id="ARBA00023242"/>
    </source>
</evidence>
<keyword evidence="4" id="KW-0677">Repeat</keyword>
<evidence type="ECO:0000256" key="4">
    <source>
        <dbReference type="ARBA" id="ARBA00022737"/>
    </source>
</evidence>
<reference evidence="13" key="1">
    <citation type="submission" date="2025-08" db="UniProtKB">
        <authorList>
            <consortium name="RefSeq"/>
        </authorList>
    </citation>
    <scope>IDENTIFICATION</scope>
    <source>
        <tissue evidence="13">Muscle</tissue>
    </source>
</reference>
<feature type="region of interest" description="Disordered" evidence="11">
    <location>
        <begin position="908"/>
        <end position="937"/>
    </location>
</feature>
<evidence type="ECO:0000256" key="1">
    <source>
        <dbReference type="ARBA" id="ARBA00004123"/>
    </source>
</evidence>
<organism evidence="12 13">
    <name type="scientific">Limulus polyphemus</name>
    <name type="common">Atlantic horseshoe crab</name>
    <dbReference type="NCBI Taxonomy" id="6850"/>
    <lineage>
        <taxon>Eukaryota</taxon>
        <taxon>Metazoa</taxon>
        <taxon>Ecdysozoa</taxon>
        <taxon>Arthropoda</taxon>
        <taxon>Chelicerata</taxon>
        <taxon>Merostomata</taxon>
        <taxon>Xiphosura</taxon>
        <taxon>Limulidae</taxon>
        <taxon>Limulus</taxon>
    </lineage>
</organism>
<keyword evidence="6" id="KW-0862">Zinc</keyword>
<evidence type="ECO:0000256" key="7">
    <source>
        <dbReference type="ARBA" id="ARBA00023015"/>
    </source>
</evidence>
<feature type="non-terminal residue" evidence="13">
    <location>
        <position position="1216"/>
    </location>
</feature>
<comment type="similarity">
    <text evidence="2">Belongs to the MYT1 family.</text>
</comment>
<keyword evidence="5" id="KW-0863">Zinc-finger</keyword>
<evidence type="ECO:0000256" key="3">
    <source>
        <dbReference type="ARBA" id="ARBA00022723"/>
    </source>
</evidence>
<protein>
    <submittedName>
        <fullName evidence="13">Uncharacterized protein LOC111086625</fullName>
    </submittedName>
</protein>